<name>A0A7V8NUP6_9BACT</name>
<evidence type="ECO:0000313" key="2">
    <source>
        <dbReference type="EMBL" id="MBA0087732.1"/>
    </source>
</evidence>
<organism evidence="2 3">
    <name type="scientific">Candidatus Acidiferrum panamense</name>
    <dbReference type="NCBI Taxonomy" id="2741543"/>
    <lineage>
        <taxon>Bacteria</taxon>
        <taxon>Pseudomonadati</taxon>
        <taxon>Acidobacteriota</taxon>
        <taxon>Terriglobia</taxon>
        <taxon>Candidatus Acidiferrales</taxon>
        <taxon>Candidatus Acidiferrum</taxon>
    </lineage>
</organism>
<gene>
    <name evidence="2" type="ORF">HRJ53_22330</name>
</gene>
<protein>
    <submittedName>
        <fullName evidence="2">Uncharacterized protein</fullName>
    </submittedName>
</protein>
<dbReference type="AlphaFoldDB" id="A0A7V8NUP6"/>
<comment type="caution">
    <text evidence="2">The sequence shown here is derived from an EMBL/GenBank/DDBJ whole genome shotgun (WGS) entry which is preliminary data.</text>
</comment>
<accession>A0A7V8NUP6</accession>
<sequence length="230" mass="25179">MKSQKFGFLVRSILPVPLFALSALLTGAVPRKPQTHVALQPFAQQVRQVESALGYLGQPLAEHDQEAINQAIGEVDEAAAIGHLEQILDKYTLAIVDINPESRVKVQPGTAKPELVEAGARIFLVKVLNHAGVTAKLEAQSPNALPVLVQSDGSPEPPRKVAPDDVRDRWMDLELYDKNPMSPRLSGLPLEYQILIIYSRDTGQRSAEISFNVGQGTQDIGFRNNITVVF</sequence>
<evidence type="ECO:0000313" key="3">
    <source>
        <dbReference type="Proteomes" id="UP000567293"/>
    </source>
</evidence>
<feature type="signal peptide" evidence="1">
    <location>
        <begin position="1"/>
        <end position="22"/>
    </location>
</feature>
<dbReference type="EMBL" id="JACDQQ010002154">
    <property type="protein sequence ID" value="MBA0087732.1"/>
    <property type="molecule type" value="Genomic_DNA"/>
</dbReference>
<feature type="non-terminal residue" evidence="2">
    <location>
        <position position="230"/>
    </location>
</feature>
<feature type="chain" id="PRO_5030676300" evidence="1">
    <location>
        <begin position="23"/>
        <end position="230"/>
    </location>
</feature>
<reference evidence="2" key="1">
    <citation type="submission" date="2020-06" db="EMBL/GenBank/DDBJ databases">
        <title>Legume-microbial interactions unlock mineral nutrients during tropical forest succession.</title>
        <authorList>
            <person name="Epihov D.Z."/>
        </authorList>
    </citation>
    <scope>NUCLEOTIDE SEQUENCE [LARGE SCALE GENOMIC DNA]</scope>
    <source>
        <strain evidence="2">Pan2503</strain>
    </source>
</reference>
<keyword evidence="3" id="KW-1185">Reference proteome</keyword>
<evidence type="ECO:0000256" key="1">
    <source>
        <dbReference type="SAM" id="SignalP"/>
    </source>
</evidence>
<proteinExistence type="predicted"/>
<dbReference type="Proteomes" id="UP000567293">
    <property type="component" value="Unassembled WGS sequence"/>
</dbReference>
<keyword evidence="1" id="KW-0732">Signal</keyword>